<reference evidence="5 7" key="2">
    <citation type="submission" date="2018-06" db="EMBL/GenBank/DDBJ databases">
        <title>Mutators as drivers of adaptation in pathogenic bacteria and a risk factor for host jumps and vaccine escape.</title>
        <authorList>
            <person name="Barnes A.C."/>
            <person name="Silayeva O."/>
        </authorList>
    </citation>
    <scope>NUCLEOTIDE SEQUENCE [LARGE SCALE GENOMIC DNA]</scope>
    <source>
        <strain evidence="5 7">QMA0445</strain>
    </source>
</reference>
<dbReference type="SMR" id="A0A3L8GLM0"/>
<dbReference type="CDD" id="cd02857">
    <property type="entry name" value="E_set_CDase_PDE_N"/>
    <property type="match status" value="1"/>
</dbReference>
<reference evidence="4 6" key="1">
    <citation type="journal article" date="2014" name="Genome Announc.">
        <title>Complete Genome Sequence of a Virulent Strain, Streptococcus iniae ISET0901, Isolated from Diseased Tilapia.</title>
        <authorList>
            <person name="Pridgeon J.W."/>
            <person name="Zhang D."/>
            <person name="Zhang L."/>
        </authorList>
    </citation>
    <scope>NUCLEOTIDE SEQUENCE [LARGE SCALE GENOMIC DNA]</scope>
    <source>
        <strain evidence="4 6">ISET0901</strain>
    </source>
</reference>
<dbReference type="EMBL" id="CP007586">
    <property type="protein sequence ID" value="AHY15546.1"/>
    <property type="molecule type" value="Genomic_DNA"/>
</dbReference>
<proteinExistence type="predicted"/>
<dbReference type="AlphaFoldDB" id="A0A3L8GLM0"/>
<evidence type="ECO:0000256" key="1">
    <source>
        <dbReference type="ARBA" id="ARBA00022801"/>
    </source>
</evidence>
<evidence type="ECO:0000313" key="7">
    <source>
        <dbReference type="Proteomes" id="UP000269148"/>
    </source>
</evidence>
<evidence type="ECO:0000313" key="6">
    <source>
        <dbReference type="Proteomes" id="UP000025245"/>
    </source>
</evidence>
<dbReference type="SMART" id="SM00642">
    <property type="entry name" value="Aamy"/>
    <property type="match status" value="1"/>
</dbReference>
<dbReference type="GO" id="GO:0005975">
    <property type="term" value="P:carbohydrate metabolic process"/>
    <property type="evidence" value="ECO:0007669"/>
    <property type="project" value="InterPro"/>
</dbReference>
<dbReference type="Gene3D" id="2.60.40.10">
    <property type="entry name" value="Immunoglobulins"/>
    <property type="match status" value="1"/>
</dbReference>
<dbReference type="GO" id="GO:0004553">
    <property type="term" value="F:hydrolase activity, hydrolyzing O-glycosyl compounds"/>
    <property type="evidence" value="ECO:0007669"/>
    <property type="project" value="InterPro"/>
</dbReference>
<dbReference type="InterPro" id="IPR017853">
    <property type="entry name" value="GH"/>
</dbReference>
<keyword evidence="2 5" id="KW-0326">Glycosidase</keyword>
<dbReference type="EMBL" id="QLQD01000039">
    <property type="protein sequence ID" value="RLU57553.1"/>
    <property type="molecule type" value="Genomic_DNA"/>
</dbReference>
<dbReference type="KEGG" id="siq:DQ08_03530"/>
<evidence type="ECO:0000313" key="4">
    <source>
        <dbReference type="EMBL" id="AHY15546.1"/>
    </source>
</evidence>
<dbReference type="InterPro" id="IPR004185">
    <property type="entry name" value="Glyco_hydro_13_lg-like_dom"/>
</dbReference>
<dbReference type="PANTHER" id="PTHR10357">
    <property type="entry name" value="ALPHA-AMYLASE FAMILY MEMBER"/>
    <property type="match status" value="1"/>
</dbReference>
<dbReference type="InterPro" id="IPR006047">
    <property type="entry name" value="GH13_cat_dom"/>
</dbReference>
<dbReference type="GeneID" id="35765594"/>
<protein>
    <submittedName>
        <fullName evidence="4">Alpha-amylase</fullName>
    </submittedName>
    <submittedName>
        <fullName evidence="5">Alpha-glycosidase</fullName>
    </submittedName>
</protein>
<dbReference type="STRING" id="1346.BMF34_03650"/>
<gene>
    <name evidence="5" type="ORF">DIY07_03960</name>
    <name evidence="4" type="ORF">DQ08_03530</name>
</gene>
<dbReference type="InterPro" id="IPR013783">
    <property type="entry name" value="Ig-like_fold"/>
</dbReference>
<dbReference type="SUPFAM" id="SSF51445">
    <property type="entry name" value="(Trans)glycosidases"/>
    <property type="match status" value="1"/>
</dbReference>
<dbReference type="Pfam" id="PF02903">
    <property type="entry name" value="Alpha-amylase_N"/>
    <property type="match status" value="1"/>
</dbReference>
<sequence>MNSAGILHVPDSRYCFALSKNELVIRLRVAKEDADIRVKLVYGPKYSYHEFQKEEEMVVAFRDQTHVYFETRLLLDDVRLAYIFTIEKMGKTYYFSEDGLTANYDFSNGFYNFFQMPYINAIDVHKVISWTKKAVFYQIFVDRFNRGDFNKKDDYINMEWLGKPTPQSFAGGDIKGITNKLAYLNQLGINVIYLTPIFNSVSNHKYDISDYYAVDKQFGTKYDLRELISEAHKMGIKVILDAVFNHASSECDAFQDVLKNGKSSQFFNWFMPHEDVVSMALVNYETFAGCNYMPKWNTSNKEVQDYLIAVGLYWLKEFQIDGWRLDVSDEVSHDFWRRFRKAIKAENSDAILIGENWHDAYPYLSGDQYDGIMNYAFTKACLDYFAFETINSQVLAEKLSHILMRNTWQVNQMNLNLLDSHDTHRFFTQVNGSKDKLLAALALLVTFMGIPCIYYGTELAMEGSYDPDSRRGFDWNEENWDKALLDKVKEIIALRKLDVIQEGSISIGSVDDCFKMTRSLNKKSITLMINNGQTAYDIVNCNQIITANRLNVQTQELLPGGFVVLG</sequence>
<evidence type="ECO:0000259" key="3">
    <source>
        <dbReference type="SMART" id="SM00642"/>
    </source>
</evidence>
<dbReference type="CDD" id="cd11338">
    <property type="entry name" value="AmyAc_CMD"/>
    <property type="match status" value="1"/>
</dbReference>
<name>A0A3L8GLM0_STRIN</name>
<keyword evidence="6" id="KW-1185">Reference proteome</keyword>
<dbReference type="InterPro" id="IPR045857">
    <property type="entry name" value="O16G_dom_2"/>
</dbReference>
<dbReference type="Proteomes" id="UP000269148">
    <property type="component" value="Unassembled WGS sequence"/>
</dbReference>
<feature type="domain" description="Glycosyl hydrolase family 13 catalytic" evidence="3">
    <location>
        <begin position="138"/>
        <end position="495"/>
    </location>
</feature>
<accession>A0A3L8GLM0</accession>
<dbReference type="Proteomes" id="UP000025245">
    <property type="component" value="Chromosome"/>
</dbReference>
<dbReference type="Pfam" id="PF00128">
    <property type="entry name" value="Alpha-amylase"/>
    <property type="match status" value="1"/>
</dbReference>
<dbReference type="PANTHER" id="PTHR10357:SF210">
    <property type="entry name" value="MALTODEXTRIN GLUCOSIDASE"/>
    <property type="match status" value="1"/>
</dbReference>
<dbReference type="KEGG" id="siz:SI82_03760"/>
<dbReference type="InterPro" id="IPR014756">
    <property type="entry name" value="Ig_E-set"/>
</dbReference>
<dbReference type="SUPFAM" id="SSF81296">
    <property type="entry name" value="E set domains"/>
    <property type="match status" value="1"/>
</dbReference>
<keyword evidence="1" id="KW-0378">Hydrolase</keyword>
<dbReference type="RefSeq" id="WP_003099161.1">
    <property type="nucleotide sequence ID" value="NZ_CP010783.1"/>
</dbReference>
<evidence type="ECO:0000313" key="5">
    <source>
        <dbReference type="EMBL" id="RLU57553.1"/>
    </source>
</evidence>
<dbReference type="Gene3D" id="3.20.20.80">
    <property type="entry name" value="Glycosidases"/>
    <property type="match status" value="1"/>
</dbReference>
<dbReference type="Gene3D" id="3.90.400.10">
    <property type="entry name" value="Oligo-1,6-glucosidase, Domain 2"/>
    <property type="match status" value="1"/>
</dbReference>
<evidence type="ECO:0000256" key="2">
    <source>
        <dbReference type="ARBA" id="ARBA00023295"/>
    </source>
</evidence>
<organism evidence="5 7">
    <name type="scientific">Streptococcus iniae</name>
    <name type="common">Streptococcus shiloi</name>
    <dbReference type="NCBI Taxonomy" id="1346"/>
    <lineage>
        <taxon>Bacteria</taxon>
        <taxon>Bacillati</taxon>
        <taxon>Bacillota</taxon>
        <taxon>Bacilli</taxon>
        <taxon>Lactobacillales</taxon>
        <taxon>Streptococcaceae</taxon>
        <taxon>Streptococcus</taxon>
    </lineage>
</organism>
<dbReference type="OrthoDB" id="9805159at2"/>